<gene>
    <name evidence="2" type="ORF">D9Q98_004904</name>
</gene>
<keyword evidence="3" id="KW-1185">Reference proteome</keyword>
<sequence>MSASDKPLAPHVFSFASGHSLQVECRRLPAEVARVTQTLQLDVEELFANLLDWGGGSEPQAQASPVNDAAANGCSGDPHLPQPQQPHSDPQREQQLGSKQLCGNVANDAPDLIGLDIWPASIALCRYLAAHPYLVAGQHVLELGAGMGLPGLLSASLGAASALLTDYEPVVVQHMQRSAQHNGLAATCSCQTLDWFDLTQLPPAQRHAQDLLLLADVIYAAAVVQPLVATLLALLRPASGVALVAHRIRRPLVFDRVDNIAKLQEQDEIFEAFKAACQAARLHVRLLNDCSESQAGDQPLLLVIGASPTQLQRFPAPPPPADEEEEAAAAAGGARGGSTASGSTAAAEAGAA</sequence>
<dbReference type="InterPro" id="IPR019410">
    <property type="entry name" value="Methyltransf_16"/>
</dbReference>
<evidence type="ECO:0000313" key="2">
    <source>
        <dbReference type="EMBL" id="KAI3430308.1"/>
    </source>
</evidence>
<dbReference type="PANTHER" id="PTHR14614">
    <property type="entry name" value="HEPATOCELLULAR CARCINOMA-ASSOCIATED ANTIGEN"/>
    <property type="match status" value="1"/>
</dbReference>
<protein>
    <submittedName>
        <fullName evidence="2">Uncharacterized protein</fullName>
    </submittedName>
</protein>
<dbReference type="Pfam" id="PF10294">
    <property type="entry name" value="Methyltransf_16"/>
    <property type="match status" value="1"/>
</dbReference>
<dbReference type="PANTHER" id="PTHR14614:SF132">
    <property type="entry name" value="PROTEIN-LYSINE METHYLTRANSFERASE C42C1.13"/>
    <property type="match status" value="1"/>
</dbReference>
<feature type="region of interest" description="Disordered" evidence="1">
    <location>
        <begin position="58"/>
        <end position="96"/>
    </location>
</feature>
<reference evidence="2" key="1">
    <citation type="journal article" date="2019" name="Plant J.">
        <title>Chlorella vulgaris genome assembly and annotation reveals the molecular basis for metabolic acclimation to high light conditions.</title>
        <authorList>
            <person name="Cecchin M."/>
            <person name="Marcolungo L."/>
            <person name="Rossato M."/>
            <person name="Girolomoni L."/>
            <person name="Cosentino E."/>
            <person name="Cuine S."/>
            <person name="Li-Beisson Y."/>
            <person name="Delledonne M."/>
            <person name="Ballottari M."/>
        </authorList>
    </citation>
    <scope>NUCLEOTIDE SEQUENCE</scope>
    <source>
        <strain evidence="2">211/11P</strain>
    </source>
</reference>
<comment type="caution">
    <text evidence="2">The sequence shown here is derived from an EMBL/GenBank/DDBJ whole genome shotgun (WGS) entry which is preliminary data.</text>
</comment>
<feature type="compositionally biased region" description="Polar residues" evidence="1">
    <location>
        <begin position="85"/>
        <end position="96"/>
    </location>
</feature>
<organism evidence="2 3">
    <name type="scientific">Chlorella vulgaris</name>
    <name type="common">Green alga</name>
    <dbReference type="NCBI Taxonomy" id="3077"/>
    <lineage>
        <taxon>Eukaryota</taxon>
        <taxon>Viridiplantae</taxon>
        <taxon>Chlorophyta</taxon>
        <taxon>core chlorophytes</taxon>
        <taxon>Trebouxiophyceae</taxon>
        <taxon>Chlorellales</taxon>
        <taxon>Chlorellaceae</taxon>
        <taxon>Chlorella clade</taxon>
        <taxon>Chlorella</taxon>
    </lineage>
</organism>
<evidence type="ECO:0000256" key="1">
    <source>
        <dbReference type="SAM" id="MobiDB-lite"/>
    </source>
</evidence>
<dbReference type="CDD" id="cd02440">
    <property type="entry name" value="AdoMet_MTases"/>
    <property type="match status" value="1"/>
</dbReference>
<dbReference type="AlphaFoldDB" id="A0A9D4TNF1"/>
<reference evidence="2" key="2">
    <citation type="submission" date="2020-11" db="EMBL/GenBank/DDBJ databases">
        <authorList>
            <person name="Cecchin M."/>
            <person name="Marcolungo L."/>
            <person name="Rossato M."/>
            <person name="Girolomoni L."/>
            <person name="Cosentino E."/>
            <person name="Cuine S."/>
            <person name="Li-Beisson Y."/>
            <person name="Delledonne M."/>
            <person name="Ballottari M."/>
        </authorList>
    </citation>
    <scope>NUCLEOTIDE SEQUENCE</scope>
    <source>
        <strain evidence="2">211/11P</strain>
        <tissue evidence="2">Whole cell</tissue>
    </source>
</reference>
<dbReference type="InterPro" id="IPR029063">
    <property type="entry name" value="SAM-dependent_MTases_sf"/>
</dbReference>
<dbReference type="Proteomes" id="UP001055712">
    <property type="component" value="Unassembled WGS sequence"/>
</dbReference>
<proteinExistence type="predicted"/>
<feature type="compositionally biased region" description="Low complexity" evidence="1">
    <location>
        <begin position="328"/>
        <end position="352"/>
    </location>
</feature>
<accession>A0A9D4TNF1</accession>
<dbReference type="Gene3D" id="3.40.50.150">
    <property type="entry name" value="Vaccinia Virus protein VP39"/>
    <property type="match status" value="1"/>
</dbReference>
<name>A0A9D4TNF1_CHLVU</name>
<feature type="region of interest" description="Disordered" evidence="1">
    <location>
        <begin position="311"/>
        <end position="352"/>
    </location>
</feature>
<dbReference type="EMBL" id="SIDB01000007">
    <property type="protein sequence ID" value="KAI3430308.1"/>
    <property type="molecule type" value="Genomic_DNA"/>
</dbReference>
<evidence type="ECO:0000313" key="3">
    <source>
        <dbReference type="Proteomes" id="UP001055712"/>
    </source>
</evidence>
<dbReference type="SUPFAM" id="SSF53335">
    <property type="entry name" value="S-adenosyl-L-methionine-dependent methyltransferases"/>
    <property type="match status" value="1"/>
</dbReference>
<dbReference type="OrthoDB" id="413520at2759"/>